<evidence type="ECO:0000313" key="4">
    <source>
        <dbReference type="Proteomes" id="UP001175001"/>
    </source>
</evidence>
<sequence>MLYGVVSAKREYQKVALDEEAAQSSQDEPRIARPTVWHYICIFVLALGWAATAVHDYRTQAIEHGENESTLLHVYSHTPIPREVFNPVKKVFDKDPRYMGDGPEVNHYWDKLVAGHDAVWIENPQQWSLPEGIVALYDHPNTPSPKPTDFYVISILHQLHCLNMIRFQYYQEKKRVDTSADPDAFKWKVHVEHCFEYLRQGISCGGDLIIEGSSPISVGKGHATSVTGWGVEHDCIEHDCIDFDRLRQFQIEQEAKYNETWQQHK</sequence>
<dbReference type="InterPro" id="IPR021765">
    <property type="entry name" value="UstYa-like"/>
</dbReference>
<evidence type="ECO:0000313" key="3">
    <source>
        <dbReference type="EMBL" id="KAK0608968.1"/>
    </source>
</evidence>
<dbReference type="PANTHER" id="PTHR33365">
    <property type="entry name" value="YALI0B05434P"/>
    <property type="match status" value="1"/>
</dbReference>
<dbReference type="Pfam" id="PF11807">
    <property type="entry name" value="UstYa"/>
    <property type="match status" value="1"/>
</dbReference>
<gene>
    <name evidence="3" type="primary">ustYa_5</name>
    <name evidence="3" type="ORF">DIS24_g12631</name>
</gene>
<comment type="caution">
    <text evidence="3">The sequence shown here is derived from an EMBL/GenBank/DDBJ whole genome shotgun (WGS) entry which is preliminary data.</text>
</comment>
<dbReference type="EMBL" id="JAUJDW010000335">
    <property type="protein sequence ID" value="KAK0608968.1"/>
    <property type="molecule type" value="Genomic_DNA"/>
</dbReference>
<dbReference type="Proteomes" id="UP001175001">
    <property type="component" value="Unassembled WGS sequence"/>
</dbReference>
<protein>
    <submittedName>
        <fullName evidence="3">Oxidase ustYa</fullName>
    </submittedName>
</protein>
<dbReference type="PANTHER" id="PTHR33365:SF4">
    <property type="entry name" value="CYCLOCHLOROTINE BIOSYNTHESIS PROTEIN O"/>
    <property type="match status" value="1"/>
</dbReference>
<comment type="pathway">
    <text evidence="1">Mycotoxin biosynthesis.</text>
</comment>
<comment type="similarity">
    <text evidence="2">Belongs to the ustYa family.</text>
</comment>
<accession>A0AA39W9V1</accession>
<organism evidence="3 4">
    <name type="scientific">Lasiodiplodia hormozganensis</name>
    <dbReference type="NCBI Taxonomy" id="869390"/>
    <lineage>
        <taxon>Eukaryota</taxon>
        <taxon>Fungi</taxon>
        <taxon>Dikarya</taxon>
        <taxon>Ascomycota</taxon>
        <taxon>Pezizomycotina</taxon>
        <taxon>Dothideomycetes</taxon>
        <taxon>Dothideomycetes incertae sedis</taxon>
        <taxon>Botryosphaeriales</taxon>
        <taxon>Botryosphaeriaceae</taxon>
        <taxon>Lasiodiplodia</taxon>
    </lineage>
</organism>
<dbReference type="AlphaFoldDB" id="A0AA39W9V1"/>
<dbReference type="GO" id="GO:0043386">
    <property type="term" value="P:mycotoxin biosynthetic process"/>
    <property type="evidence" value="ECO:0007669"/>
    <property type="project" value="InterPro"/>
</dbReference>
<keyword evidence="4" id="KW-1185">Reference proteome</keyword>
<reference evidence="3" key="1">
    <citation type="submission" date="2023-06" db="EMBL/GenBank/DDBJ databases">
        <title>Multi-omics analyses reveal the molecular pathogenesis toolkit of Lasiodiplodia hormozganensis, a cross-kingdom pathogen.</title>
        <authorList>
            <person name="Felix C."/>
            <person name="Meneses R."/>
            <person name="Goncalves M.F.M."/>
            <person name="Tilleman L."/>
            <person name="Duarte A.S."/>
            <person name="Jorrin-Novo J.V."/>
            <person name="Van De Peer Y."/>
            <person name="Deforce D."/>
            <person name="Van Nieuwerburgh F."/>
            <person name="Esteves A.C."/>
            <person name="Alves A."/>
        </authorList>
    </citation>
    <scope>NUCLEOTIDE SEQUENCE</scope>
    <source>
        <strain evidence="3">CBS 339.90</strain>
    </source>
</reference>
<name>A0AA39W9V1_9PEZI</name>
<evidence type="ECO:0000256" key="1">
    <source>
        <dbReference type="ARBA" id="ARBA00004685"/>
    </source>
</evidence>
<proteinExistence type="inferred from homology"/>
<evidence type="ECO:0000256" key="2">
    <source>
        <dbReference type="ARBA" id="ARBA00035112"/>
    </source>
</evidence>